<keyword evidence="1" id="KW-0285">Flavoprotein</keyword>
<dbReference type="Gene3D" id="3.40.50.360">
    <property type="match status" value="1"/>
</dbReference>
<protein>
    <submittedName>
        <fullName evidence="4">Flavodoxin family protein</fullName>
    </submittedName>
</protein>
<gene>
    <name evidence="4" type="ORF">NE619_11650</name>
</gene>
<dbReference type="InterPro" id="IPR029039">
    <property type="entry name" value="Flavoprotein-like_sf"/>
</dbReference>
<name>A0ABT1RQA6_9FIRM</name>
<evidence type="ECO:0000256" key="2">
    <source>
        <dbReference type="ARBA" id="ARBA00022643"/>
    </source>
</evidence>
<evidence type="ECO:0000313" key="4">
    <source>
        <dbReference type="EMBL" id="MCQ4637379.1"/>
    </source>
</evidence>
<dbReference type="SUPFAM" id="SSF52218">
    <property type="entry name" value="Flavoproteins"/>
    <property type="match status" value="1"/>
</dbReference>
<feature type="domain" description="NADPH-dependent FMN reductase-like" evidence="3">
    <location>
        <begin position="36"/>
        <end position="83"/>
    </location>
</feature>
<dbReference type="PROSITE" id="PS51257">
    <property type="entry name" value="PROKAR_LIPOPROTEIN"/>
    <property type="match status" value="1"/>
</dbReference>
<reference evidence="4 5" key="1">
    <citation type="submission" date="2022-06" db="EMBL/GenBank/DDBJ databases">
        <title>Isolation of gut microbiota from human fecal samples.</title>
        <authorList>
            <person name="Pamer E.G."/>
            <person name="Barat B."/>
            <person name="Waligurski E."/>
            <person name="Medina S."/>
            <person name="Paddock L."/>
            <person name="Mostad J."/>
        </authorList>
    </citation>
    <scope>NUCLEOTIDE SEQUENCE [LARGE SCALE GENOMIC DNA]</scope>
    <source>
        <strain evidence="4 5">SL.3.17</strain>
    </source>
</reference>
<sequence>MKTIEVYNPFCIRICSGITFIGLQAVSGCIACSKCQETGYCCMDDKVNELLKKLPSIDGVVIGSPVYYGSAAGQLTAFLDRAFQAGFWKSR</sequence>
<keyword evidence="2" id="KW-0288">FMN</keyword>
<evidence type="ECO:0000259" key="3">
    <source>
        <dbReference type="Pfam" id="PF03358"/>
    </source>
</evidence>
<dbReference type="PANTHER" id="PTHR43278:SF4">
    <property type="entry name" value="NAD(P)H-DEPENDENT FMN-CONTAINING OXIDOREDUCTASE YWQN-RELATED"/>
    <property type="match status" value="1"/>
</dbReference>
<proteinExistence type="predicted"/>
<keyword evidence="5" id="KW-1185">Reference proteome</keyword>
<dbReference type="Pfam" id="PF03358">
    <property type="entry name" value="FMN_red"/>
    <property type="match status" value="1"/>
</dbReference>
<organism evidence="4 5">
    <name type="scientific">Anaerovorax odorimutans</name>
    <dbReference type="NCBI Taxonomy" id="109327"/>
    <lineage>
        <taxon>Bacteria</taxon>
        <taxon>Bacillati</taxon>
        <taxon>Bacillota</taxon>
        <taxon>Clostridia</taxon>
        <taxon>Peptostreptococcales</taxon>
        <taxon>Anaerovoracaceae</taxon>
        <taxon>Anaerovorax</taxon>
    </lineage>
</organism>
<dbReference type="InterPro" id="IPR051796">
    <property type="entry name" value="ISF_SsuE-like"/>
</dbReference>
<dbReference type="Proteomes" id="UP001524502">
    <property type="component" value="Unassembled WGS sequence"/>
</dbReference>
<evidence type="ECO:0000313" key="5">
    <source>
        <dbReference type="Proteomes" id="UP001524502"/>
    </source>
</evidence>
<accession>A0ABT1RQA6</accession>
<dbReference type="InterPro" id="IPR005025">
    <property type="entry name" value="FMN_Rdtase-like_dom"/>
</dbReference>
<comment type="caution">
    <text evidence="4">The sequence shown here is derived from an EMBL/GenBank/DDBJ whole genome shotgun (WGS) entry which is preliminary data.</text>
</comment>
<dbReference type="PANTHER" id="PTHR43278">
    <property type="entry name" value="NAD(P)H-DEPENDENT FMN-CONTAINING OXIDOREDUCTASE YWQN-RELATED"/>
    <property type="match status" value="1"/>
</dbReference>
<evidence type="ECO:0000256" key="1">
    <source>
        <dbReference type="ARBA" id="ARBA00022630"/>
    </source>
</evidence>
<dbReference type="EMBL" id="JANFXK010000012">
    <property type="protein sequence ID" value="MCQ4637379.1"/>
    <property type="molecule type" value="Genomic_DNA"/>
</dbReference>